<comment type="caution">
    <text evidence="2">The sequence shown here is derived from an EMBL/GenBank/DDBJ whole genome shotgun (WGS) entry which is preliminary data.</text>
</comment>
<protein>
    <recommendedName>
        <fullName evidence="4">Transmembrane protein</fullName>
    </recommendedName>
</protein>
<dbReference type="EMBL" id="NCMJ01000262">
    <property type="protein sequence ID" value="PLE23962.1"/>
    <property type="molecule type" value="Genomic_DNA"/>
</dbReference>
<evidence type="ECO:0000313" key="2">
    <source>
        <dbReference type="EMBL" id="PLE23962.1"/>
    </source>
</evidence>
<name>A0A9Q5ZTN3_KLEPN</name>
<feature type="transmembrane region" description="Helical" evidence="1">
    <location>
        <begin position="100"/>
        <end position="118"/>
    </location>
</feature>
<accession>A0A9Q5ZTN3</accession>
<evidence type="ECO:0008006" key="4">
    <source>
        <dbReference type="Google" id="ProtNLM"/>
    </source>
</evidence>
<proteinExistence type="predicted"/>
<organism evidence="2 3">
    <name type="scientific">Klebsiella pneumoniae</name>
    <dbReference type="NCBI Taxonomy" id="573"/>
    <lineage>
        <taxon>Bacteria</taxon>
        <taxon>Pseudomonadati</taxon>
        <taxon>Pseudomonadota</taxon>
        <taxon>Gammaproteobacteria</taxon>
        <taxon>Enterobacterales</taxon>
        <taxon>Enterobacteriaceae</taxon>
        <taxon>Klebsiella/Raoultella group</taxon>
        <taxon>Klebsiella</taxon>
        <taxon>Klebsiella pneumoniae complex</taxon>
    </lineage>
</organism>
<keyword evidence="1" id="KW-1133">Transmembrane helix</keyword>
<feature type="transmembrane region" description="Helical" evidence="1">
    <location>
        <begin position="130"/>
        <end position="156"/>
    </location>
</feature>
<feature type="transmembrane region" description="Helical" evidence="1">
    <location>
        <begin position="52"/>
        <end position="76"/>
    </location>
</feature>
<dbReference type="RefSeq" id="WP_032414469.1">
    <property type="nucleotide sequence ID" value="NZ_CABWSO010000010.1"/>
</dbReference>
<keyword evidence="1" id="KW-0472">Membrane</keyword>
<keyword evidence="1" id="KW-0812">Transmembrane</keyword>
<feature type="transmembrane region" description="Helical" evidence="1">
    <location>
        <begin position="168"/>
        <end position="187"/>
    </location>
</feature>
<sequence>MMMKKNLNFSEWLGLVTSVSALYSYIYYYKYWRFFGINAYDYFSYIDALQHSIPSIIMVLTLSQALILSFTYHIFFDRKAIVSFYRYSYFLAKTNHYKNVLKQSIVLFVLIILFDYFLRWFLNSGMLSSTAAFIVVVILSIVLITVGALSFSYFFMLNGIRRGAGIKNNLIVFYFFQIPLLMFFSSFNLPMVSAFYFKTHENAQVVFKEDGVIKTKRLLGITKDYFIMMDDGRGIVRKTDALQYVIYNEN</sequence>
<gene>
    <name evidence="2" type="ORF">B6I68_30495</name>
</gene>
<dbReference type="Proteomes" id="UP000234439">
    <property type="component" value="Unassembled WGS sequence"/>
</dbReference>
<evidence type="ECO:0000256" key="1">
    <source>
        <dbReference type="SAM" id="Phobius"/>
    </source>
</evidence>
<evidence type="ECO:0000313" key="3">
    <source>
        <dbReference type="Proteomes" id="UP000234439"/>
    </source>
</evidence>
<feature type="transmembrane region" description="Helical" evidence="1">
    <location>
        <begin position="12"/>
        <end position="32"/>
    </location>
</feature>
<reference evidence="2 3" key="1">
    <citation type="journal article" date="2017" name="J. Infect. Dis.">
        <title>An Analysis of the Epidemic of Klebsiella pneumoniae Carbapenemase-Producing K. pneumoniae: Convergence of Two Evolutionary Mechanisms Creates the Perfect Storm.</title>
        <authorList>
            <person name="Rojas L.J."/>
            <person name="Weinstock G.M."/>
            <person name="De La Cadena E."/>
            <person name="Diaz L."/>
            <person name="Rios R."/>
            <person name="Hanson B.M."/>
            <person name="Brown J.S."/>
            <person name="Vats P."/>
            <person name="Phillips D.S."/>
            <person name="Nguyen H."/>
            <person name="Hujer K.M."/>
            <person name="Correa A."/>
            <person name="Adams M.D."/>
            <person name="Perez F."/>
            <person name="Sodergren E."/>
            <person name="Narechania A."/>
            <person name="Planet P.J."/>
            <person name="Villegas M.V."/>
            <person name="Bonomo R.A."/>
            <person name="Arias C.A."/>
        </authorList>
    </citation>
    <scope>NUCLEOTIDE SEQUENCE [LARGE SCALE GENOMIC DNA]</scope>
    <source>
        <strain evidence="2 3">COL-Kpn30</strain>
    </source>
</reference>
<dbReference type="AlphaFoldDB" id="A0A9Q5ZTN3"/>